<accession>A0A2W2HIH0</accession>
<name>A0A2W2HIH0_9ACTN</name>
<dbReference type="InterPro" id="IPR007278">
    <property type="entry name" value="DUF397"/>
</dbReference>
<protein>
    <recommendedName>
        <fullName evidence="2">DUF397 domain-containing protein</fullName>
    </recommendedName>
</protein>
<gene>
    <name evidence="3" type="ORF">C1I98_08485</name>
</gene>
<feature type="domain" description="DUF397" evidence="2">
    <location>
        <begin position="3"/>
        <end position="30"/>
    </location>
</feature>
<dbReference type="AlphaFoldDB" id="A0A2W2HIH0"/>
<keyword evidence="4" id="KW-1185">Reference proteome</keyword>
<dbReference type="EMBL" id="POUA01000043">
    <property type="protein sequence ID" value="PZG51465.1"/>
    <property type="molecule type" value="Genomic_DNA"/>
</dbReference>
<sequence>MTAVRDSRGPDDPRLLFGGDGWKAFIDGVKTDEFTLDSNSQMTSSQRLWPGGEGHGRAARSVRR</sequence>
<feature type="compositionally biased region" description="Polar residues" evidence="1">
    <location>
        <begin position="38"/>
        <end position="47"/>
    </location>
</feature>
<comment type="caution">
    <text evidence="3">The sequence shown here is derived from an EMBL/GenBank/DDBJ whole genome shotgun (WGS) entry which is preliminary data.</text>
</comment>
<dbReference type="Pfam" id="PF04149">
    <property type="entry name" value="DUF397"/>
    <property type="match status" value="1"/>
</dbReference>
<evidence type="ECO:0000259" key="2">
    <source>
        <dbReference type="Pfam" id="PF04149"/>
    </source>
</evidence>
<evidence type="ECO:0000313" key="4">
    <source>
        <dbReference type="Proteomes" id="UP000248544"/>
    </source>
</evidence>
<feature type="region of interest" description="Disordered" evidence="1">
    <location>
        <begin position="38"/>
        <end position="64"/>
    </location>
</feature>
<dbReference type="RefSeq" id="WP_111166529.1">
    <property type="nucleotide sequence ID" value="NZ_POUA01000043.1"/>
</dbReference>
<organism evidence="3 4">
    <name type="scientific">Spongiactinospora gelatinilytica</name>
    <dbReference type="NCBI Taxonomy" id="2666298"/>
    <lineage>
        <taxon>Bacteria</taxon>
        <taxon>Bacillati</taxon>
        <taxon>Actinomycetota</taxon>
        <taxon>Actinomycetes</taxon>
        <taxon>Streptosporangiales</taxon>
        <taxon>Streptosporangiaceae</taxon>
        <taxon>Spongiactinospora</taxon>
    </lineage>
</organism>
<proteinExistence type="predicted"/>
<dbReference type="Proteomes" id="UP000248544">
    <property type="component" value="Unassembled WGS sequence"/>
</dbReference>
<evidence type="ECO:0000256" key="1">
    <source>
        <dbReference type="SAM" id="MobiDB-lite"/>
    </source>
</evidence>
<evidence type="ECO:0000313" key="3">
    <source>
        <dbReference type="EMBL" id="PZG51465.1"/>
    </source>
</evidence>
<reference evidence="3 4" key="1">
    <citation type="submission" date="2018-01" db="EMBL/GenBank/DDBJ databases">
        <title>Draft genome sequence of Sphaerisporangium sp. 7K107.</title>
        <authorList>
            <person name="Sahin N."/>
            <person name="Saygin H."/>
            <person name="Ay H."/>
        </authorList>
    </citation>
    <scope>NUCLEOTIDE SEQUENCE [LARGE SCALE GENOMIC DNA]</scope>
    <source>
        <strain evidence="3 4">7K107</strain>
    </source>
</reference>